<dbReference type="AlphaFoldDB" id="A0A562UZV8"/>
<protein>
    <submittedName>
        <fullName evidence="1">Nucleotidyltransferase AbiEii toxin of type IV toxin-antitoxin system</fullName>
    </submittedName>
</protein>
<dbReference type="InterPro" id="IPR014942">
    <property type="entry name" value="AbiEii"/>
</dbReference>
<evidence type="ECO:0000313" key="2">
    <source>
        <dbReference type="Proteomes" id="UP000319449"/>
    </source>
</evidence>
<evidence type="ECO:0000313" key="1">
    <source>
        <dbReference type="EMBL" id="TWJ11125.1"/>
    </source>
</evidence>
<gene>
    <name evidence="1" type="ORF">JN12_04067</name>
</gene>
<dbReference type="Gene3D" id="3.10.450.620">
    <property type="entry name" value="JHP933, nucleotidyltransferase-like core domain"/>
    <property type="match status" value="1"/>
</dbReference>
<dbReference type="OrthoDB" id="5504847at2"/>
<name>A0A562UZV8_9BACT</name>
<sequence length="340" mass="38941">MAVFEQLPAEERALYLREAAVRLNMPPVIVEKDFWVCWTLRELFSLPEVGKALTFKGGTSLSKVWGLIDRFSEDIDLTIDRDFLGFGGDRNPEAAPSAKQRNNRLKELKTACQEYVGQTLLPILDARIRAVLPAGDWALKLDESDPDSQTILFQYPVGIQPEGGFYVQPVVKIELGARSDTWPSEPAVIRPFLIDALGAAVDPLDCPVQVLSAERTFWEKALLIHEETFRPADKPRRARMARHYYDLWCLIKKGIAARAAKDRELFDRVAAHRQVFFRLTWVDYSTVHRGDLRLMPAAGDVQAWKQDYEWMQTAMFLDEPPPFEQILDGIRGFEEEFNRE</sequence>
<accession>A0A562UZV8</accession>
<reference evidence="1 2" key="1">
    <citation type="submission" date="2019-07" db="EMBL/GenBank/DDBJ databases">
        <title>Genomic Encyclopedia of Archaeal and Bacterial Type Strains, Phase II (KMG-II): from individual species to whole genera.</title>
        <authorList>
            <person name="Goeker M."/>
        </authorList>
    </citation>
    <scope>NUCLEOTIDE SEQUENCE [LARGE SCALE GENOMIC DNA]</scope>
    <source>
        <strain evidence="1 2">ATCC BAA-1139</strain>
    </source>
</reference>
<organism evidence="1 2">
    <name type="scientific">Geobacter argillaceus</name>
    <dbReference type="NCBI Taxonomy" id="345631"/>
    <lineage>
        <taxon>Bacteria</taxon>
        <taxon>Pseudomonadati</taxon>
        <taxon>Thermodesulfobacteriota</taxon>
        <taxon>Desulfuromonadia</taxon>
        <taxon>Geobacterales</taxon>
        <taxon>Geobacteraceae</taxon>
        <taxon>Geobacter</taxon>
    </lineage>
</organism>
<dbReference type="RefSeq" id="WP_145026364.1">
    <property type="nucleotide sequence ID" value="NZ_VLLN01000062.1"/>
</dbReference>
<proteinExistence type="predicted"/>
<dbReference type="EMBL" id="VLLN01000062">
    <property type="protein sequence ID" value="TWJ11125.1"/>
    <property type="molecule type" value="Genomic_DNA"/>
</dbReference>
<dbReference type="Proteomes" id="UP000319449">
    <property type="component" value="Unassembled WGS sequence"/>
</dbReference>
<keyword evidence="2" id="KW-1185">Reference proteome</keyword>
<dbReference type="Pfam" id="PF08843">
    <property type="entry name" value="AbiEii"/>
    <property type="match status" value="1"/>
</dbReference>
<comment type="caution">
    <text evidence="1">The sequence shown here is derived from an EMBL/GenBank/DDBJ whole genome shotgun (WGS) entry which is preliminary data.</text>
</comment>
<keyword evidence="1" id="KW-0808">Transferase</keyword>
<dbReference type="GO" id="GO:0016740">
    <property type="term" value="F:transferase activity"/>
    <property type="evidence" value="ECO:0007669"/>
    <property type="project" value="UniProtKB-KW"/>
</dbReference>